<protein>
    <submittedName>
        <fullName evidence="1">Uncharacterized protein</fullName>
    </submittedName>
</protein>
<evidence type="ECO:0000313" key="2">
    <source>
        <dbReference type="Proteomes" id="UP000218543"/>
    </source>
</evidence>
<comment type="caution">
    <text evidence="1">The sequence shown here is derived from an EMBL/GenBank/DDBJ whole genome shotgun (WGS) entry which is preliminary data.</text>
</comment>
<accession>A0A0P7PBK8</accession>
<organism evidence="1 2">
    <name type="scientific">Escherichia coli</name>
    <dbReference type="NCBI Taxonomy" id="562"/>
    <lineage>
        <taxon>Bacteria</taxon>
        <taxon>Pseudomonadati</taxon>
        <taxon>Pseudomonadota</taxon>
        <taxon>Gammaproteobacteria</taxon>
        <taxon>Enterobacterales</taxon>
        <taxon>Enterobacteriaceae</taxon>
        <taxon>Escherichia</taxon>
    </lineage>
</organism>
<dbReference type="EMBL" id="MRVZ01000024">
    <property type="protein sequence ID" value="PAU24522.1"/>
    <property type="molecule type" value="Genomic_DNA"/>
</dbReference>
<proteinExistence type="predicted"/>
<reference evidence="1 2" key="1">
    <citation type="submission" date="2016-12" db="EMBL/GenBank/DDBJ databases">
        <title>Real-Time Genomic Investigation Underlying the Public Health Response to a Shiga Toxin-Producing Escherichia Coli O26:H11 Outbreak in a Nursery.</title>
        <authorList>
            <person name="Ferdous M."/>
            <person name="Moran-Gilad J."/>
            <person name="Rossen J.W."/>
            <person name="Gdalevich M."/>
        </authorList>
    </citation>
    <scope>NUCLEOTIDE SEQUENCE [LARGE SCALE GENOMIC DNA]</scope>
    <source>
        <strain evidence="1 2">STEC 514-2</strain>
    </source>
</reference>
<dbReference type="Proteomes" id="UP000218543">
    <property type="component" value="Unassembled WGS sequence"/>
</dbReference>
<dbReference type="AlphaFoldDB" id="A0A0P7PBK8"/>
<sequence length="73" mass="8567">MALTMTEGAVNLPDFFTVLACGIGGALAGHFIVNLFTWYLFGFRDYFTRWTLNCLRRFIGRKPDMRIWKDEKR</sequence>
<dbReference type="RefSeq" id="WP_001229356.1">
    <property type="nucleotide sequence ID" value="NZ_JAXUFU010000085.1"/>
</dbReference>
<name>A0A0P7PBK8_ECOLX</name>
<gene>
    <name evidence="1" type="ORF">BTQ06_08320</name>
</gene>
<evidence type="ECO:0000313" key="1">
    <source>
        <dbReference type="EMBL" id="PAU24522.1"/>
    </source>
</evidence>